<comment type="subcellular location">
    <subcellularLocation>
        <location evidence="6">Cytoplasm</location>
    </subcellularLocation>
    <subcellularLocation>
        <location evidence="6">Nucleus</location>
    </subcellularLocation>
</comment>
<evidence type="ECO:0000256" key="3">
    <source>
        <dbReference type="ARBA" id="ARBA00022942"/>
    </source>
</evidence>
<dbReference type="GO" id="GO:0005737">
    <property type="term" value="C:cytoplasm"/>
    <property type="evidence" value="ECO:0007669"/>
    <property type="project" value="UniProtKB-SubCell"/>
</dbReference>
<accession>A0AAN8JCE8</accession>
<organism evidence="7 8">
    <name type="scientific">Patella caerulea</name>
    <name type="common">Rayed Mediterranean limpet</name>
    <dbReference type="NCBI Taxonomy" id="87958"/>
    <lineage>
        <taxon>Eukaryota</taxon>
        <taxon>Metazoa</taxon>
        <taxon>Spiralia</taxon>
        <taxon>Lophotrochozoa</taxon>
        <taxon>Mollusca</taxon>
        <taxon>Gastropoda</taxon>
        <taxon>Patellogastropoda</taxon>
        <taxon>Patelloidea</taxon>
        <taxon>Patellidae</taxon>
        <taxon>Patella</taxon>
    </lineage>
</organism>
<evidence type="ECO:0000256" key="4">
    <source>
        <dbReference type="ARBA" id="ARBA00023242"/>
    </source>
</evidence>
<dbReference type="Gene3D" id="3.60.20.10">
    <property type="entry name" value="Glutamine Phosphoribosylpyrophosphate, subunit 1, domain 1"/>
    <property type="match status" value="1"/>
</dbReference>
<comment type="similarity">
    <text evidence="6">Belongs to the peptidase T1B family.</text>
</comment>
<keyword evidence="3 6" id="KW-0647">Proteasome</keyword>
<dbReference type="GO" id="GO:0010498">
    <property type="term" value="P:proteasomal protein catabolic process"/>
    <property type="evidence" value="ECO:0007669"/>
    <property type="project" value="InterPro"/>
</dbReference>
<dbReference type="CDD" id="cd03758">
    <property type="entry name" value="proteasome_beta_type_2"/>
    <property type="match status" value="1"/>
</dbReference>
<dbReference type="Proteomes" id="UP001347796">
    <property type="component" value="Unassembled WGS sequence"/>
</dbReference>
<dbReference type="InterPro" id="IPR029055">
    <property type="entry name" value="Ntn_hydrolases_N"/>
</dbReference>
<dbReference type="InterPro" id="IPR035206">
    <property type="entry name" value="Proteasome_beta2"/>
</dbReference>
<dbReference type="Pfam" id="PF00227">
    <property type="entry name" value="Proteasome"/>
    <property type="match status" value="1"/>
</dbReference>
<dbReference type="PANTHER" id="PTHR32194:SF2">
    <property type="entry name" value="PROTEASOME SUBUNIT BETA TYPE-1"/>
    <property type="match status" value="1"/>
</dbReference>
<comment type="subunit">
    <text evidence="1">The 26S proteasome consists of a 20S proteasome core and two 19S regulatory subunits. The 20S proteasome core is a barrel-shaped complex made of 28 subunits that are arranged in four stacked rings. The two outer rings are each formed by seven alpha subunits, and the two inner rings are formed by seven beta subunits. The proteolytic activity is exerted by three beta-subunits PSMB5, PSMB6 and PSMB7.</text>
</comment>
<dbReference type="PROSITE" id="PS51476">
    <property type="entry name" value="PROTEASOME_BETA_2"/>
    <property type="match status" value="1"/>
</dbReference>
<dbReference type="GO" id="GO:0005634">
    <property type="term" value="C:nucleus"/>
    <property type="evidence" value="ECO:0007669"/>
    <property type="project" value="UniProtKB-SubCell"/>
</dbReference>
<evidence type="ECO:0000313" key="8">
    <source>
        <dbReference type="Proteomes" id="UP001347796"/>
    </source>
</evidence>
<comment type="subunit">
    <text evidence="6">Component of the proteasome complex.</text>
</comment>
<comment type="function">
    <text evidence="6">Component of the proteasome, a multicatalytic proteinase complex which is characterized by its ability to cleave peptides with Arg, Phe, Tyr, Leu, and Glu adjacent to the leaving group at neutral or slightly basic pH. The proteasome has an ATP-dependent proteolytic activity.</text>
</comment>
<keyword evidence="4 6" id="KW-0539">Nucleus</keyword>
<evidence type="ECO:0000256" key="1">
    <source>
        <dbReference type="ARBA" id="ARBA00011656"/>
    </source>
</evidence>
<keyword evidence="8" id="KW-1185">Reference proteome</keyword>
<gene>
    <name evidence="7" type="ORF">SNE40_018413</name>
</gene>
<dbReference type="EMBL" id="JAZGQO010000013">
    <property type="protein sequence ID" value="KAK6172009.1"/>
    <property type="molecule type" value="Genomic_DNA"/>
</dbReference>
<evidence type="ECO:0000256" key="5">
    <source>
        <dbReference type="ARBA" id="ARBA00049625"/>
    </source>
</evidence>
<dbReference type="GO" id="GO:0005839">
    <property type="term" value="C:proteasome core complex"/>
    <property type="evidence" value="ECO:0007669"/>
    <property type="project" value="InterPro"/>
</dbReference>
<protein>
    <recommendedName>
        <fullName evidence="6">Proteasome subunit beta</fullName>
    </recommendedName>
</protein>
<dbReference type="PANTHER" id="PTHR32194">
    <property type="entry name" value="METALLOPROTEASE TLDD"/>
    <property type="match status" value="1"/>
</dbReference>
<dbReference type="InterPro" id="IPR023333">
    <property type="entry name" value="Proteasome_suB-type"/>
</dbReference>
<dbReference type="AlphaFoldDB" id="A0AAN8JCE8"/>
<comment type="caution">
    <text evidence="7">The sequence shown here is derived from an EMBL/GenBank/DDBJ whole genome shotgun (WGS) entry which is preliminary data.</text>
</comment>
<proteinExistence type="inferred from homology"/>
<dbReference type="SUPFAM" id="SSF56235">
    <property type="entry name" value="N-terminal nucleophile aminohydrolases (Ntn hydrolases)"/>
    <property type="match status" value="1"/>
</dbReference>
<evidence type="ECO:0000256" key="2">
    <source>
        <dbReference type="ARBA" id="ARBA00022490"/>
    </source>
</evidence>
<reference evidence="7 8" key="1">
    <citation type="submission" date="2024-01" db="EMBL/GenBank/DDBJ databases">
        <title>The genome of the rayed Mediterranean limpet Patella caerulea (Linnaeus, 1758).</title>
        <authorList>
            <person name="Anh-Thu Weber A."/>
            <person name="Halstead-Nussloch G."/>
        </authorList>
    </citation>
    <scope>NUCLEOTIDE SEQUENCE [LARGE SCALE GENOMIC DNA]</scope>
    <source>
        <strain evidence="7">AATW-2023a</strain>
        <tissue evidence="7">Whole specimen</tissue>
    </source>
</reference>
<name>A0AAN8JCE8_PATCE</name>
<sequence>MFPLSDKLLMLVCGESGDTAQFAEYIAKNIQLYKMRNGYELSPSAAANFTRKQLADALRSQTPYQVNLLLAGYDKEDGPGLFYMDYLASLNKVPFGVHGYGGFFSLSVMDRFYRKDITQPEAMKLLQQCIDELSKRFIVNMSSFNVRMVSKDGIQNLGVIKPQPASV</sequence>
<evidence type="ECO:0000256" key="6">
    <source>
        <dbReference type="RuleBase" id="RU004203"/>
    </source>
</evidence>
<dbReference type="InterPro" id="IPR001353">
    <property type="entry name" value="Proteasome_sua/b"/>
</dbReference>
<comment type="function">
    <text evidence="5">Non-catalytic component of the 20S core proteasome complex involved in the proteolytic degradation of most intracellular proteins. This complex plays numerous essential roles within the cell by associating with different regulatory particles. Associated with two 19S regulatory particles, forms the 26S proteasome and thus participates in the ATP-dependent degradation of ubiquitinated proteins. The 26S proteasome plays a key role in the maintenance of protein homeostasis by removing misfolded or damaged proteins that could impair cellular functions, and by removing proteins whose functions are no longer required. Associated with the PA200 or PA28, the 20S proteasome mediates ubiquitin-independent protein degradation. This type of proteolysis is required in several pathways including spermatogenesis (20S-PA200 complex) or generation of a subset of MHC class I-presented antigenic peptides (20S-PA28 complex).</text>
</comment>
<dbReference type="FunFam" id="3.60.20.10:FF:000008">
    <property type="entry name" value="Proteasome subunit beta type-4"/>
    <property type="match status" value="1"/>
</dbReference>
<keyword evidence="2 6" id="KW-0963">Cytoplasm</keyword>
<evidence type="ECO:0000313" key="7">
    <source>
        <dbReference type="EMBL" id="KAK6172009.1"/>
    </source>
</evidence>